<dbReference type="Proteomes" id="UP000612585">
    <property type="component" value="Unassembled WGS sequence"/>
</dbReference>
<keyword evidence="2" id="KW-0119">Carbohydrate metabolism</keyword>
<evidence type="ECO:0000313" key="4">
    <source>
        <dbReference type="EMBL" id="GIJ62320.1"/>
    </source>
</evidence>
<reference evidence="4" key="1">
    <citation type="submission" date="2021-01" db="EMBL/GenBank/DDBJ databases">
        <title>Whole genome shotgun sequence of Virgisporangium aurantiacum NBRC 16421.</title>
        <authorList>
            <person name="Komaki H."/>
            <person name="Tamura T."/>
        </authorList>
    </citation>
    <scope>NUCLEOTIDE SEQUENCE</scope>
    <source>
        <strain evidence="4">NBRC 16421</strain>
    </source>
</reference>
<keyword evidence="1" id="KW-0378">Hydrolase</keyword>
<dbReference type="PROSITE" id="PS51257">
    <property type="entry name" value="PROKAR_LIPOPROTEIN"/>
    <property type="match status" value="1"/>
</dbReference>
<evidence type="ECO:0000313" key="5">
    <source>
        <dbReference type="Proteomes" id="UP000612585"/>
    </source>
</evidence>
<accession>A0A8J4E4U4</accession>
<gene>
    <name evidence="4" type="ORF">Vau01_098360</name>
</gene>
<dbReference type="GO" id="GO:0006644">
    <property type="term" value="P:phospholipid metabolic process"/>
    <property type="evidence" value="ECO:0007669"/>
    <property type="project" value="InterPro"/>
</dbReference>
<keyword evidence="1" id="KW-0326">Glycosidase</keyword>
<proteinExistence type="predicted"/>
<dbReference type="GO" id="GO:0050482">
    <property type="term" value="P:arachidonate secretion"/>
    <property type="evidence" value="ECO:0007669"/>
    <property type="project" value="InterPro"/>
</dbReference>
<evidence type="ECO:0008006" key="6">
    <source>
        <dbReference type="Google" id="ProtNLM"/>
    </source>
</evidence>
<dbReference type="GO" id="GO:0000272">
    <property type="term" value="P:polysaccharide catabolic process"/>
    <property type="evidence" value="ECO:0007669"/>
    <property type="project" value="UniProtKB-KW"/>
</dbReference>
<organism evidence="4 5">
    <name type="scientific">Virgisporangium aurantiacum</name>
    <dbReference type="NCBI Taxonomy" id="175570"/>
    <lineage>
        <taxon>Bacteria</taxon>
        <taxon>Bacillati</taxon>
        <taxon>Actinomycetota</taxon>
        <taxon>Actinomycetes</taxon>
        <taxon>Micromonosporales</taxon>
        <taxon>Micromonosporaceae</taxon>
        <taxon>Virgisporangium</taxon>
    </lineage>
</organism>
<dbReference type="Gene3D" id="1.20.90.10">
    <property type="entry name" value="Phospholipase A2 domain"/>
    <property type="match status" value="1"/>
</dbReference>
<dbReference type="InterPro" id="IPR003961">
    <property type="entry name" value="FN3_dom"/>
</dbReference>
<keyword evidence="5" id="KW-1185">Reference proteome</keyword>
<name>A0A8J4E4U4_9ACTN</name>
<dbReference type="EMBL" id="BOPG01000077">
    <property type="protein sequence ID" value="GIJ62320.1"/>
    <property type="molecule type" value="Genomic_DNA"/>
</dbReference>
<keyword evidence="3" id="KW-0732">Signal</keyword>
<evidence type="ECO:0000256" key="3">
    <source>
        <dbReference type="SAM" id="SignalP"/>
    </source>
</evidence>
<dbReference type="InterPro" id="IPR036116">
    <property type="entry name" value="FN3_sf"/>
</dbReference>
<feature type="signal peptide" evidence="3">
    <location>
        <begin position="1"/>
        <end position="28"/>
    </location>
</feature>
<dbReference type="InterPro" id="IPR015141">
    <property type="entry name" value="PLipase_A2_prok/fun"/>
</dbReference>
<evidence type="ECO:0000256" key="2">
    <source>
        <dbReference type="ARBA" id="ARBA00023326"/>
    </source>
</evidence>
<dbReference type="InterPro" id="IPR036444">
    <property type="entry name" value="PLipase_A2_dom_sf"/>
</dbReference>
<dbReference type="GO" id="GO:0004623">
    <property type="term" value="F:phospholipase A2 activity"/>
    <property type="evidence" value="ECO:0007669"/>
    <property type="project" value="InterPro"/>
</dbReference>
<sequence>MTLSHRLAAACATVAAACAILTATPAHAAFPGAPEDVRFVEIANDHVDLTFVDMSNAEIEFQVEYKQLGTTAWSVVRTYRDHRSPQPGATGVTIRINNLPHTSVGGCYTVWVVGANARLGTPQKCTKPVPYAMKMARTLSWTAASESSFDGWHYAVDRQRLYTEFEFDWSTDYCSSSPDQPSGFDFRLPCRRHDFGYRNFRDLDAFDTYKSRVDGSFLADMLRVCDGEIPVVEQVCDGIAWTYYQAVVVFGAVVVSPEEIARFTNMRAQAEAGGT</sequence>
<dbReference type="Pfam" id="PF09056">
    <property type="entry name" value="Phospholip_A2_3"/>
    <property type="match status" value="1"/>
</dbReference>
<dbReference type="GO" id="GO:0016798">
    <property type="term" value="F:hydrolase activity, acting on glycosyl bonds"/>
    <property type="evidence" value="ECO:0007669"/>
    <property type="project" value="UniProtKB-KW"/>
</dbReference>
<dbReference type="SUPFAM" id="SSF49265">
    <property type="entry name" value="Fibronectin type III"/>
    <property type="match status" value="1"/>
</dbReference>
<keyword evidence="2" id="KW-0624">Polysaccharide degradation</keyword>
<protein>
    <recommendedName>
        <fullName evidence="6">Phospholipase A2</fullName>
    </recommendedName>
</protein>
<dbReference type="AlphaFoldDB" id="A0A8J4E4U4"/>
<evidence type="ECO:0000256" key="1">
    <source>
        <dbReference type="ARBA" id="ARBA00023295"/>
    </source>
</evidence>
<feature type="chain" id="PRO_5035326350" description="Phospholipase A2" evidence="3">
    <location>
        <begin position="29"/>
        <end position="275"/>
    </location>
</feature>
<dbReference type="CDD" id="cd00063">
    <property type="entry name" value="FN3"/>
    <property type="match status" value="1"/>
</dbReference>
<dbReference type="SUPFAM" id="SSF48619">
    <property type="entry name" value="Phospholipase A2, PLA2"/>
    <property type="match status" value="1"/>
</dbReference>
<comment type="caution">
    <text evidence="4">The sequence shown here is derived from an EMBL/GenBank/DDBJ whole genome shotgun (WGS) entry which is preliminary data.</text>
</comment>
<dbReference type="RefSeq" id="WP_204007892.1">
    <property type="nucleotide sequence ID" value="NZ_BOPG01000077.1"/>
</dbReference>